<dbReference type="PANTHER" id="PTHR48079:SF6">
    <property type="entry name" value="NAD(P)-BINDING DOMAIN-CONTAINING PROTEIN-RELATED"/>
    <property type="match status" value="1"/>
</dbReference>
<evidence type="ECO:0000259" key="1">
    <source>
        <dbReference type="Pfam" id="PF01370"/>
    </source>
</evidence>
<proteinExistence type="predicted"/>
<dbReference type="AlphaFoldDB" id="A0A809RGK9"/>
<sequence length="337" mass="37180">MQVTTNNLVLVTGATGFIGSRLAQRLLDDGYAVKVLVRDPQKLSALLREQCEVVVGDVLDEAVMASAVSQVHLIFHCAANVKTWDTYAAYEAVNVQGVRNLMQAIARVNPDLSRLVHISTVDVYGFPDAPCDETCVATGGEFDYGKTKLEGENLVRSLGDAANMSYAIIRPCNVIGPRSQFIERIGAELKSGVMLTIAGGHTHAGLVYIDNLVDDVVWAATAPVAHRQCYNVRDDNDVDWTEFLRVFRRAIAGKGLVINLPFTVADKLAWAFEAVHKALSPRHEPLLHRLLVRFFGKTCGHSPAKIRAHRADSSGVSRVEFDETMRRSYQWFKDENG</sequence>
<protein>
    <submittedName>
        <fullName evidence="2">Oxidoreductase</fullName>
    </submittedName>
</protein>
<dbReference type="Pfam" id="PF01370">
    <property type="entry name" value="Epimerase"/>
    <property type="match status" value="1"/>
</dbReference>
<name>A0A809RGK9_9PROT</name>
<dbReference type="PANTHER" id="PTHR48079">
    <property type="entry name" value="PROTEIN YEEZ"/>
    <property type="match status" value="1"/>
</dbReference>
<dbReference type="GO" id="GO:0004029">
    <property type="term" value="F:aldehyde dehydrogenase (NAD+) activity"/>
    <property type="evidence" value="ECO:0007669"/>
    <property type="project" value="TreeGrafter"/>
</dbReference>
<dbReference type="GO" id="GO:0005737">
    <property type="term" value="C:cytoplasm"/>
    <property type="evidence" value="ECO:0007669"/>
    <property type="project" value="TreeGrafter"/>
</dbReference>
<keyword evidence="3" id="KW-1185">Reference proteome</keyword>
<dbReference type="SUPFAM" id="SSF51735">
    <property type="entry name" value="NAD(P)-binding Rossmann-fold domains"/>
    <property type="match status" value="1"/>
</dbReference>
<dbReference type="InterPro" id="IPR001509">
    <property type="entry name" value="Epimerase_deHydtase"/>
</dbReference>
<dbReference type="Gene3D" id="3.40.50.720">
    <property type="entry name" value="NAD(P)-binding Rossmann-like Domain"/>
    <property type="match status" value="1"/>
</dbReference>
<organism evidence="2 3">
    <name type="scientific">Sulfuriferula nivalis</name>
    <dbReference type="NCBI Taxonomy" id="2675298"/>
    <lineage>
        <taxon>Bacteria</taxon>
        <taxon>Pseudomonadati</taxon>
        <taxon>Pseudomonadota</taxon>
        <taxon>Betaproteobacteria</taxon>
        <taxon>Nitrosomonadales</taxon>
        <taxon>Sulfuricellaceae</taxon>
        <taxon>Sulfuriferula</taxon>
    </lineage>
</organism>
<dbReference type="InterPro" id="IPR051783">
    <property type="entry name" value="NAD(P)-dependent_oxidoreduct"/>
</dbReference>
<dbReference type="EMBL" id="AP021881">
    <property type="protein sequence ID" value="BBP00776.1"/>
    <property type="molecule type" value="Genomic_DNA"/>
</dbReference>
<gene>
    <name evidence="2" type="ORF">SFSGTM_14840</name>
</gene>
<dbReference type="InterPro" id="IPR036291">
    <property type="entry name" value="NAD(P)-bd_dom_sf"/>
</dbReference>
<accession>A0A809RGK9</accession>
<evidence type="ECO:0000313" key="2">
    <source>
        <dbReference type="EMBL" id="BBP00776.1"/>
    </source>
</evidence>
<evidence type="ECO:0000313" key="3">
    <source>
        <dbReference type="Proteomes" id="UP000463939"/>
    </source>
</evidence>
<dbReference type="Proteomes" id="UP000463939">
    <property type="component" value="Chromosome"/>
</dbReference>
<feature type="domain" description="NAD-dependent epimerase/dehydratase" evidence="1">
    <location>
        <begin position="9"/>
        <end position="232"/>
    </location>
</feature>
<dbReference type="RefSeq" id="WP_162084644.1">
    <property type="nucleotide sequence ID" value="NZ_AP021881.1"/>
</dbReference>
<reference evidence="3" key="1">
    <citation type="submission" date="2019-11" db="EMBL/GenBank/DDBJ databases">
        <title>Isolation and characterization of a novel species in the genus Sulfuriferula.</title>
        <authorList>
            <person name="Mochizuki J."/>
            <person name="Kojima H."/>
            <person name="Fukui M."/>
        </authorList>
    </citation>
    <scope>NUCLEOTIDE SEQUENCE [LARGE SCALE GENOMIC DNA]</scope>
    <source>
        <strain evidence="3">SGTM</strain>
    </source>
</reference>
<dbReference type="KEGG" id="sniv:SFSGTM_14840"/>